<keyword evidence="2" id="KW-0238">DNA-binding</keyword>
<keyword evidence="3" id="KW-0804">Transcription</keyword>
<name>A0A9D7PRT1_9PROT</name>
<dbReference type="InterPro" id="IPR052359">
    <property type="entry name" value="HTH-type_reg/antitoxin"/>
</dbReference>
<dbReference type="Gene3D" id="3.10.20.860">
    <property type="match status" value="1"/>
</dbReference>
<dbReference type="PANTHER" id="PTHR36511:SF4">
    <property type="entry name" value="ANTITOXIN MQSA"/>
    <property type="match status" value="1"/>
</dbReference>
<dbReference type="InterPro" id="IPR022453">
    <property type="entry name" value="Znf_MqsA-type"/>
</dbReference>
<evidence type="ECO:0000256" key="1">
    <source>
        <dbReference type="ARBA" id="ARBA00023015"/>
    </source>
</evidence>
<dbReference type="GO" id="GO:0003677">
    <property type="term" value="F:DNA binding"/>
    <property type="evidence" value="ECO:0007669"/>
    <property type="project" value="UniProtKB-KW"/>
</dbReference>
<keyword evidence="1" id="KW-0805">Transcription regulation</keyword>
<evidence type="ECO:0000313" key="6">
    <source>
        <dbReference type="Proteomes" id="UP000886689"/>
    </source>
</evidence>
<dbReference type="CDD" id="cd12870">
    <property type="entry name" value="MqsA"/>
    <property type="match status" value="1"/>
</dbReference>
<gene>
    <name evidence="5" type="ORF">IPL58_10485</name>
</gene>
<dbReference type="InterPro" id="IPR032758">
    <property type="entry name" value="MqsA/HigA-2"/>
</dbReference>
<organism evidence="5 6">
    <name type="scientific">Candidatus Proximibacter danicus</name>
    <dbReference type="NCBI Taxonomy" id="2954365"/>
    <lineage>
        <taxon>Bacteria</taxon>
        <taxon>Pseudomonadati</taxon>
        <taxon>Pseudomonadota</taxon>
        <taxon>Betaproteobacteria</taxon>
        <taxon>Candidatus Proximibacter</taxon>
    </lineage>
</organism>
<dbReference type="SUPFAM" id="SSF47413">
    <property type="entry name" value="lambda repressor-like DNA-binding domains"/>
    <property type="match status" value="1"/>
</dbReference>
<dbReference type="InterPro" id="IPR010982">
    <property type="entry name" value="Lambda_DNA-bd_dom_sf"/>
</dbReference>
<dbReference type="PANTHER" id="PTHR36511">
    <property type="entry name" value="MERR FAMILY BACTERIAL REGULATORY PROTEIN"/>
    <property type="match status" value="1"/>
</dbReference>
<feature type="domain" description="HTH cro/C1-type" evidence="4">
    <location>
        <begin position="74"/>
        <end position="127"/>
    </location>
</feature>
<accession>A0A9D7PRT1</accession>
<dbReference type="Pfam" id="PF15731">
    <property type="entry name" value="MqsA_antitoxin"/>
    <property type="match status" value="1"/>
</dbReference>
<dbReference type="AlphaFoldDB" id="A0A9D7PRT1"/>
<evidence type="ECO:0000256" key="3">
    <source>
        <dbReference type="ARBA" id="ARBA00023163"/>
    </source>
</evidence>
<comment type="caution">
    <text evidence="5">The sequence shown here is derived from an EMBL/GenBank/DDBJ whole genome shotgun (WGS) entry which is preliminary data.</text>
</comment>
<dbReference type="EMBL" id="JADJUC010000010">
    <property type="protein sequence ID" value="MBK8524488.1"/>
    <property type="molecule type" value="Genomic_DNA"/>
</dbReference>
<reference evidence="5" key="1">
    <citation type="submission" date="2020-10" db="EMBL/GenBank/DDBJ databases">
        <title>Connecting structure to function with the recovery of over 1000 high-quality activated sludge metagenome-assembled genomes encoding full-length rRNA genes using long-read sequencing.</title>
        <authorList>
            <person name="Singleton C.M."/>
            <person name="Petriglieri F."/>
            <person name="Kristensen J.M."/>
            <person name="Kirkegaard R.H."/>
            <person name="Michaelsen T.Y."/>
            <person name="Andersen M.H."/>
            <person name="Karst S.M."/>
            <person name="Dueholm M.S."/>
            <person name="Nielsen P.H."/>
            <person name="Albertsen M."/>
        </authorList>
    </citation>
    <scope>NUCLEOTIDE SEQUENCE</scope>
    <source>
        <strain evidence="5">Hirt_18-Q3-R61-65_BATAC.395</strain>
    </source>
</reference>
<sequence length="133" mass="14516">MKCPSCAAAELVRDTRDMLYTYKGETTSIPDVTGDYCLACGEAVLDMAESTRTSLAMLEFNKQVNATIVDPAFIASVRKKLALDQQQAAEIFGGGVNAFSRYENGKTRPSLALVKLLKVLDRHPDLLDEVRAA</sequence>
<dbReference type="Proteomes" id="UP000886689">
    <property type="component" value="Unassembled WGS sequence"/>
</dbReference>
<proteinExistence type="predicted"/>
<evidence type="ECO:0000259" key="4">
    <source>
        <dbReference type="PROSITE" id="PS50943"/>
    </source>
</evidence>
<evidence type="ECO:0000256" key="2">
    <source>
        <dbReference type="ARBA" id="ARBA00023125"/>
    </source>
</evidence>
<dbReference type="Gene3D" id="1.10.260.40">
    <property type="entry name" value="lambda repressor-like DNA-binding domains"/>
    <property type="match status" value="1"/>
</dbReference>
<dbReference type="PROSITE" id="PS50943">
    <property type="entry name" value="HTH_CROC1"/>
    <property type="match status" value="1"/>
</dbReference>
<evidence type="ECO:0000313" key="5">
    <source>
        <dbReference type="EMBL" id="MBK8524488.1"/>
    </source>
</evidence>
<dbReference type="NCBIfam" id="TIGR03830">
    <property type="entry name" value="CxxCG_CxxCG_HTH"/>
    <property type="match status" value="1"/>
</dbReference>
<dbReference type="NCBIfam" id="TIGR03831">
    <property type="entry name" value="YgiT_finger"/>
    <property type="match status" value="1"/>
</dbReference>
<dbReference type="SMART" id="SM00530">
    <property type="entry name" value="HTH_XRE"/>
    <property type="match status" value="1"/>
</dbReference>
<protein>
    <submittedName>
        <fullName evidence="5">Type II toxin-antitoxin system MqsA family antitoxin</fullName>
    </submittedName>
</protein>
<dbReference type="CDD" id="cd00093">
    <property type="entry name" value="HTH_XRE"/>
    <property type="match status" value="1"/>
</dbReference>
<dbReference type="InterPro" id="IPR022452">
    <property type="entry name" value="MqsA"/>
</dbReference>
<dbReference type="InterPro" id="IPR001387">
    <property type="entry name" value="Cro/C1-type_HTH"/>
</dbReference>